<evidence type="ECO:0000313" key="2">
    <source>
        <dbReference type="Proteomes" id="UP001627284"/>
    </source>
</evidence>
<sequence length="140" mass="16515">KKHIECEETIATRIIIRTKQCAYQNGLMFNFDCFPFSFIMNVVQFHINNSQIFYHTNFPTSLSTPPKRQSLSFQKCKFYHLNCHKFQSITSMGHIAHGDFPIKKEEKKTLFDDAFVISRKVKEKNTTINQKTNLDKILLY</sequence>
<dbReference type="EMBL" id="JBJKTR010000015">
    <property type="protein sequence ID" value="KAL3343198.1"/>
    <property type="molecule type" value="Genomic_DNA"/>
</dbReference>
<keyword evidence="2" id="KW-1185">Reference proteome</keyword>
<name>A0ABD2SH69_9SOLN</name>
<reference evidence="1 2" key="1">
    <citation type="submission" date="2024-05" db="EMBL/GenBank/DDBJ databases">
        <title>De novo assembly of an allotetraploid wild potato.</title>
        <authorList>
            <person name="Hosaka A.J."/>
        </authorList>
    </citation>
    <scope>NUCLEOTIDE SEQUENCE [LARGE SCALE GENOMIC DNA]</scope>
    <source>
        <tissue evidence="1">Young leaves</tissue>
    </source>
</reference>
<feature type="non-terminal residue" evidence="1">
    <location>
        <position position="1"/>
    </location>
</feature>
<comment type="caution">
    <text evidence="1">The sequence shown here is derived from an EMBL/GenBank/DDBJ whole genome shotgun (WGS) entry which is preliminary data.</text>
</comment>
<dbReference type="AlphaFoldDB" id="A0ABD2SH69"/>
<evidence type="ECO:0000313" key="1">
    <source>
        <dbReference type="EMBL" id="KAL3343198.1"/>
    </source>
</evidence>
<proteinExistence type="predicted"/>
<accession>A0ABD2SH69</accession>
<organism evidence="1 2">
    <name type="scientific">Solanum stoloniferum</name>
    <dbReference type="NCBI Taxonomy" id="62892"/>
    <lineage>
        <taxon>Eukaryota</taxon>
        <taxon>Viridiplantae</taxon>
        <taxon>Streptophyta</taxon>
        <taxon>Embryophyta</taxon>
        <taxon>Tracheophyta</taxon>
        <taxon>Spermatophyta</taxon>
        <taxon>Magnoliopsida</taxon>
        <taxon>eudicotyledons</taxon>
        <taxon>Gunneridae</taxon>
        <taxon>Pentapetalae</taxon>
        <taxon>asterids</taxon>
        <taxon>lamiids</taxon>
        <taxon>Solanales</taxon>
        <taxon>Solanaceae</taxon>
        <taxon>Solanoideae</taxon>
        <taxon>Solaneae</taxon>
        <taxon>Solanum</taxon>
    </lineage>
</organism>
<protein>
    <submittedName>
        <fullName evidence="1">Uncharacterized protein</fullName>
    </submittedName>
</protein>
<dbReference type="Proteomes" id="UP001627284">
    <property type="component" value="Unassembled WGS sequence"/>
</dbReference>
<gene>
    <name evidence="1" type="ORF">AABB24_026980</name>
</gene>